<dbReference type="Proteomes" id="UP000324222">
    <property type="component" value="Unassembled WGS sequence"/>
</dbReference>
<organism evidence="2 3">
    <name type="scientific">Portunus trituberculatus</name>
    <name type="common">Swimming crab</name>
    <name type="synonym">Neptunus trituberculatus</name>
    <dbReference type="NCBI Taxonomy" id="210409"/>
    <lineage>
        <taxon>Eukaryota</taxon>
        <taxon>Metazoa</taxon>
        <taxon>Ecdysozoa</taxon>
        <taxon>Arthropoda</taxon>
        <taxon>Crustacea</taxon>
        <taxon>Multicrustacea</taxon>
        <taxon>Malacostraca</taxon>
        <taxon>Eumalacostraca</taxon>
        <taxon>Eucarida</taxon>
        <taxon>Decapoda</taxon>
        <taxon>Pleocyemata</taxon>
        <taxon>Brachyura</taxon>
        <taxon>Eubrachyura</taxon>
        <taxon>Portunoidea</taxon>
        <taxon>Portunidae</taxon>
        <taxon>Portuninae</taxon>
        <taxon>Portunus</taxon>
    </lineage>
</organism>
<accession>A0A5B7CF97</accession>
<dbReference type="InterPro" id="IPR036691">
    <property type="entry name" value="Endo/exonu/phosph_ase_sf"/>
</dbReference>
<dbReference type="Gene3D" id="3.60.10.10">
    <property type="entry name" value="Endonuclease/exonuclease/phosphatase"/>
    <property type="match status" value="1"/>
</dbReference>
<proteinExistence type="predicted"/>
<evidence type="ECO:0000259" key="1">
    <source>
        <dbReference type="Pfam" id="PF14529"/>
    </source>
</evidence>
<keyword evidence="3" id="KW-1185">Reference proteome</keyword>
<evidence type="ECO:0000313" key="3">
    <source>
        <dbReference type="Proteomes" id="UP000324222"/>
    </source>
</evidence>
<feature type="domain" description="Endonuclease/exonuclease/phosphatase" evidence="1">
    <location>
        <begin position="43"/>
        <end position="116"/>
    </location>
</feature>
<dbReference type="EMBL" id="VSRR010000022">
    <property type="protein sequence ID" value="MPC08219.1"/>
    <property type="molecule type" value="Genomic_DNA"/>
</dbReference>
<comment type="caution">
    <text evidence="2">The sequence shown here is derived from an EMBL/GenBank/DDBJ whole genome shotgun (WGS) entry which is preliminary data.</text>
</comment>
<gene>
    <name evidence="2" type="ORF">E2C01_000797</name>
</gene>
<dbReference type="InterPro" id="IPR005135">
    <property type="entry name" value="Endo/exonuclease/phosphatase"/>
</dbReference>
<sequence>MHLQCCGVAGAVLSAGSEVTNQLPIVLLTQEKPSDGLWSGRETLIRTEGTPEISILSDFNVHHQLWLSTPFTDHPGQLAFNFAIRHALEQLVQHIRITDCLGDKPNILDFFLSSNSAYAVIFSIGLL</sequence>
<reference evidence="2 3" key="1">
    <citation type="submission" date="2019-05" db="EMBL/GenBank/DDBJ databases">
        <title>Another draft genome of Portunus trituberculatus and its Hox gene families provides insights of decapod evolution.</title>
        <authorList>
            <person name="Jeong J.-H."/>
            <person name="Song I."/>
            <person name="Kim S."/>
            <person name="Choi T."/>
            <person name="Kim D."/>
            <person name="Ryu S."/>
            <person name="Kim W."/>
        </authorList>
    </citation>
    <scope>NUCLEOTIDE SEQUENCE [LARGE SCALE GENOMIC DNA]</scope>
    <source>
        <tissue evidence="2">Muscle</tissue>
    </source>
</reference>
<dbReference type="AlphaFoldDB" id="A0A5B7CF97"/>
<dbReference type="GO" id="GO:0003824">
    <property type="term" value="F:catalytic activity"/>
    <property type="evidence" value="ECO:0007669"/>
    <property type="project" value="InterPro"/>
</dbReference>
<evidence type="ECO:0000313" key="2">
    <source>
        <dbReference type="EMBL" id="MPC08219.1"/>
    </source>
</evidence>
<protein>
    <recommendedName>
        <fullName evidence="1">Endonuclease/exonuclease/phosphatase domain-containing protein</fullName>
    </recommendedName>
</protein>
<dbReference type="Pfam" id="PF14529">
    <property type="entry name" value="Exo_endo_phos_2"/>
    <property type="match status" value="1"/>
</dbReference>
<name>A0A5B7CF97_PORTR</name>